<protein>
    <submittedName>
        <fullName evidence="6">DoxX family protein</fullName>
    </submittedName>
</protein>
<evidence type="ECO:0000256" key="5">
    <source>
        <dbReference type="SAM" id="Phobius"/>
    </source>
</evidence>
<dbReference type="Proteomes" id="UP000664795">
    <property type="component" value="Unassembled WGS sequence"/>
</dbReference>
<keyword evidence="4 5" id="KW-0472">Membrane</keyword>
<evidence type="ECO:0000256" key="4">
    <source>
        <dbReference type="ARBA" id="ARBA00023136"/>
    </source>
</evidence>
<name>A0A939G7X2_9BACT</name>
<accession>A0A939G7X2</accession>
<dbReference type="PIRSF" id="PIRSF030066">
    <property type="entry name" value="UCP030066"/>
    <property type="match status" value="1"/>
</dbReference>
<dbReference type="EMBL" id="JAFMYU010000013">
    <property type="protein sequence ID" value="MBO0932645.1"/>
    <property type="molecule type" value="Genomic_DNA"/>
</dbReference>
<keyword evidence="2 5" id="KW-0812">Transmembrane</keyword>
<dbReference type="Pfam" id="PF13564">
    <property type="entry name" value="DoxX_2"/>
    <property type="match status" value="1"/>
</dbReference>
<evidence type="ECO:0000256" key="3">
    <source>
        <dbReference type="ARBA" id="ARBA00022989"/>
    </source>
</evidence>
<feature type="transmembrane region" description="Helical" evidence="5">
    <location>
        <begin position="103"/>
        <end position="122"/>
    </location>
</feature>
<evidence type="ECO:0000256" key="2">
    <source>
        <dbReference type="ARBA" id="ARBA00022692"/>
    </source>
</evidence>
<reference evidence="6 7" key="1">
    <citation type="submission" date="2021-03" db="EMBL/GenBank/DDBJ databases">
        <title>Fibrella sp. HMF5036 genome sequencing and assembly.</title>
        <authorList>
            <person name="Kang H."/>
            <person name="Kim H."/>
            <person name="Bae S."/>
            <person name="Joh K."/>
        </authorList>
    </citation>
    <scope>NUCLEOTIDE SEQUENCE [LARGE SCALE GENOMIC DNA]</scope>
    <source>
        <strain evidence="6 7">HMF5036</strain>
    </source>
</reference>
<evidence type="ECO:0000256" key="1">
    <source>
        <dbReference type="ARBA" id="ARBA00004141"/>
    </source>
</evidence>
<keyword evidence="7" id="KW-1185">Reference proteome</keyword>
<proteinExistence type="predicted"/>
<evidence type="ECO:0000313" key="6">
    <source>
        <dbReference type="EMBL" id="MBO0932645.1"/>
    </source>
</evidence>
<keyword evidence="3 5" id="KW-1133">Transmembrane helix</keyword>
<comment type="caution">
    <text evidence="6">The sequence shown here is derived from an EMBL/GenBank/DDBJ whole genome shotgun (WGS) entry which is preliminary data.</text>
</comment>
<dbReference type="InterPro" id="IPR032808">
    <property type="entry name" value="DoxX"/>
</dbReference>
<dbReference type="GO" id="GO:0016020">
    <property type="term" value="C:membrane"/>
    <property type="evidence" value="ECO:0007669"/>
    <property type="project" value="UniProtKB-SubCell"/>
</dbReference>
<gene>
    <name evidence="6" type="ORF">J2I48_16670</name>
</gene>
<dbReference type="AlphaFoldDB" id="A0A939G7X2"/>
<dbReference type="RefSeq" id="WP_207336607.1">
    <property type="nucleotide sequence ID" value="NZ_JAFMYU010000013.1"/>
</dbReference>
<sequence length="142" mass="15715">MTTNQRTAKERKHIGYWVVTGLLLFGMVAGGIAQISHVKVNVDGMIRLGYPLYTMRVLGIWKLAGAVVLVLPGYALLKEWAYAGFFFLLTGAVMSHIAAGDTFFQWVAPLIFSILTVLSWYLRPANRRLPSTSVVATEPQSI</sequence>
<feature type="transmembrane region" description="Helical" evidence="5">
    <location>
        <begin position="14"/>
        <end position="33"/>
    </location>
</feature>
<evidence type="ECO:0000313" key="7">
    <source>
        <dbReference type="Proteomes" id="UP000664795"/>
    </source>
</evidence>
<feature type="transmembrane region" description="Helical" evidence="5">
    <location>
        <begin position="53"/>
        <end position="73"/>
    </location>
</feature>
<feature type="transmembrane region" description="Helical" evidence="5">
    <location>
        <begin position="80"/>
        <end position="97"/>
    </location>
</feature>
<comment type="subcellular location">
    <subcellularLocation>
        <location evidence="1">Membrane</location>
        <topology evidence="1">Multi-pass membrane protein</topology>
    </subcellularLocation>
</comment>
<dbReference type="InterPro" id="IPR016944">
    <property type="entry name" value="UCP030066"/>
</dbReference>
<organism evidence="6 7">
    <name type="scientific">Fibrella aquatilis</name>
    <dbReference type="NCBI Taxonomy" id="2817059"/>
    <lineage>
        <taxon>Bacteria</taxon>
        <taxon>Pseudomonadati</taxon>
        <taxon>Bacteroidota</taxon>
        <taxon>Cytophagia</taxon>
        <taxon>Cytophagales</taxon>
        <taxon>Spirosomataceae</taxon>
        <taxon>Fibrella</taxon>
    </lineage>
</organism>